<evidence type="ECO:0000256" key="3">
    <source>
        <dbReference type="ARBA" id="ARBA00022448"/>
    </source>
</evidence>
<evidence type="ECO:0000313" key="17">
    <source>
        <dbReference type="Proteomes" id="UP001227192"/>
    </source>
</evidence>
<evidence type="ECO:0000256" key="13">
    <source>
        <dbReference type="SAM" id="Phobius"/>
    </source>
</evidence>
<keyword evidence="9 13" id="KW-1133">Transmembrane helix</keyword>
<keyword evidence="7" id="KW-0547">Nucleotide-binding</keyword>
<feature type="transmembrane region" description="Helical" evidence="13">
    <location>
        <begin position="713"/>
        <end position="736"/>
    </location>
</feature>
<dbReference type="FunFam" id="3.40.50.300:FF:000913">
    <property type="entry name" value="ABC multidrug transporter SitT"/>
    <property type="match status" value="1"/>
</dbReference>
<sequence>MTSSSQLSFSLYILSNPAEYLMDTEAIESEKGAALAPTPVEPEGSFAAYKRIFRYAGPFELSLQTVACVAAVTSGAGIAFQPLILGQFVTSVTDFTSSQSSPSQLRSEASELALYFVYLGIARFVLCYIYNTLFTYTAHIITRNIRHEYLKSALGQEVAFFDVGTGGSIATQATSNGRMIQGGISEKLGLALQGIAAFITAFIIAFVVQWKLTLICLCIAPATLIVNGIAGGFMGVYENQILEINAKSNAFAESVLSSVRTAHAFEIRDRLVDRFDEHLSSAHKIGSKLSVIFGTFFSAEYCIVYLGYGLAFWQGIRMLSRGEIVETGGIFSVIMSVIIAATQLTMLTPYMVDLTRSATAASMLFNLMDRKSEIDPYDTIGHQSSEVIGDVELTDVTFAYPTRPEVKVLDKFSMRAQAGNVTALVGQSGSGKSTIVGLLERWYNPSSGAIKLDGHPLDELNLSWLRKNVRLVQQEPVLFQGTVFDNIKQGLVGTKWEHATRGQQMERIQDAATMAFAHDFIANLPNGYDTEIGQRGGLLSGGQKQRIAIARSVISQPKVLILDEATSALDPHAESVVQKALDKATEGRTTIVIAHKLATIRKADSIIVMEKGCIVEQGTHDSLLARGGKYAQLVRAQDLAVSSQLEPELESESVDDEKADTVTKLSVPASYSSVDKNNGNMSRNDYADYDDYKQRNIIFVIYRLLRETSELRYVYCLVFAGCIVGGATFPGQAILLSSVVEILTLPMTELEHRGNFLATMFIVLAAGCLISYFILGYATNTVAQHLGHKLRKQCLHDILQQDIEFFDREENSTGALVARMDSNPQAILELMGYNIGLVLIASLNVLACAVLALVYSWKLGLVVICAGLTPLVGSGYLQIRLDAKLDRNTSKRYSVSASIASEAVTSIRTISSLAIEHSVLERYTRELDEAIADLKRPLFAVMASFAFTQSAEYWFLALGFWYGCRLLSFGEVTLYAFIVAFLGVFFSGQSASQLFQFSTSITKGVNAANYLFWLNDLQKTVRERDGSREQGPGAVHALDLDKVRFSYPRRPEIPVLKDLDLSFKKGQFIALVGSSGCGKSTVIALLERFYDPSAGSIKLNSSPLPSLSPRLYRRIVSLVQQQPDLFPVSIHENVALGLGCDALADLEVADSQIESALQAANAWDFVSSLPDGLATLVGSGGSQLSGGQRQRIAIARALIRSPKILLLDEATSALDTESERVVHAGLAAAKDEYRITVAVAHRLSTIKDADVICVFHQGRIVEMGSHSDLIGAGRMYSKMCEAQALD</sequence>
<dbReference type="InterPro" id="IPR011527">
    <property type="entry name" value="ABC1_TM_dom"/>
</dbReference>
<evidence type="ECO:0000256" key="9">
    <source>
        <dbReference type="ARBA" id="ARBA00022989"/>
    </source>
</evidence>
<keyword evidence="17" id="KW-1185">Reference proteome</keyword>
<dbReference type="InterPro" id="IPR039421">
    <property type="entry name" value="Type_1_exporter"/>
</dbReference>
<organism evidence="16 17">
    <name type="scientific">Penicillium thymicola</name>
    <dbReference type="NCBI Taxonomy" id="293382"/>
    <lineage>
        <taxon>Eukaryota</taxon>
        <taxon>Fungi</taxon>
        <taxon>Dikarya</taxon>
        <taxon>Ascomycota</taxon>
        <taxon>Pezizomycotina</taxon>
        <taxon>Eurotiomycetes</taxon>
        <taxon>Eurotiomycetidae</taxon>
        <taxon>Eurotiales</taxon>
        <taxon>Aspergillaceae</taxon>
        <taxon>Penicillium</taxon>
    </lineage>
</organism>
<evidence type="ECO:0000259" key="14">
    <source>
        <dbReference type="PROSITE" id="PS50893"/>
    </source>
</evidence>
<dbReference type="PANTHER" id="PTHR43394">
    <property type="entry name" value="ATP-DEPENDENT PERMEASE MDL1, MITOCHONDRIAL"/>
    <property type="match status" value="1"/>
</dbReference>
<accession>A0AAI9X389</accession>
<dbReference type="GO" id="GO:0005743">
    <property type="term" value="C:mitochondrial inner membrane"/>
    <property type="evidence" value="ECO:0007669"/>
    <property type="project" value="TreeGrafter"/>
</dbReference>
<dbReference type="CDD" id="cd18577">
    <property type="entry name" value="ABC_6TM_Pgp_ABCB1_D1_like"/>
    <property type="match status" value="1"/>
</dbReference>
<feature type="transmembrane region" description="Helical" evidence="13">
    <location>
        <begin position="112"/>
        <end position="136"/>
    </location>
</feature>
<comment type="caution">
    <text evidence="16">The sequence shown here is derived from an EMBL/GenBank/DDBJ whole genome shotgun (WGS) entry which is preliminary data.</text>
</comment>
<dbReference type="Pfam" id="PF00664">
    <property type="entry name" value="ABC_membrane"/>
    <property type="match status" value="2"/>
</dbReference>
<feature type="transmembrane region" description="Helical" evidence="13">
    <location>
        <begin position="289"/>
        <end position="308"/>
    </location>
</feature>
<dbReference type="SUPFAM" id="SSF90123">
    <property type="entry name" value="ABC transporter transmembrane region"/>
    <property type="match status" value="2"/>
</dbReference>
<keyword evidence="11" id="KW-0325">Glycoprotein</keyword>
<feature type="domain" description="ABC transmembrane type-1" evidence="15">
    <location>
        <begin position="717"/>
        <end position="1003"/>
    </location>
</feature>
<dbReference type="GO" id="GO:0016887">
    <property type="term" value="F:ATP hydrolysis activity"/>
    <property type="evidence" value="ECO:0007669"/>
    <property type="project" value="InterPro"/>
</dbReference>
<keyword evidence="8" id="KW-0067">ATP-binding</keyword>
<dbReference type="Proteomes" id="UP001227192">
    <property type="component" value="Unassembled WGS sequence"/>
</dbReference>
<evidence type="ECO:0000256" key="12">
    <source>
        <dbReference type="ARBA" id="ARBA00049740"/>
    </source>
</evidence>
<dbReference type="GO" id="GO:0005886">
    <property type="term" value="C:plasma membrane"/>
    <property type="evidence" value="ECO:0007669"/>
    <property type="project" value="UniProtKB-SubCell"/>
</dbReference>
<dbReference type="Gene3D" id="1.20.1560.10">
    <property type="entry name" value="ABC transporter type 1, transmembrane domain"/>
    <property type="match status" value="1"/>
</dbReference>
<dbReference type="InterPro" id="IPR027417">
    <property type="entry name" value="P-loop_NTPase"/>
</dbReference>
<keyword evidence="3" id="KW-0813">Transport</keyword>
<comment type="similarity">
    <text evidence="2">Belongs to the ABC transporter superfamily. ABCB family. Multidrug resistance exporter (TC 3.A.1.201) subfamily.</text>
</comment>
<feature type="transmembrane region" description="Helical" evidence="13">
    <location>
        <begin position="756"/>
        <end position="775"/>
    </location>
</feature>
<feature type="transmembrane region" description="Helical" evidence="13">
    <location>
        <begin position="859"/>
        <end position="877"/>
    </location>
</feature>
<feature type="transmembrane region" description="Helical" evidence="13">
    <location>
        <begin position="830"/>
        <end position="853"/>
    </location>
</feature>
<feature type="transmembrane region" description="Helical" evidence="13">
    <location>
        <begin position="328"/>
        <end position="347"/>
    </location>
</feature>
<dbReference type="PROSITE" id="PS50929">
    <property type="entry name" value="ABC_TM1F"/>
    <property type="match status" value="2"/>
</dbReference>
<dbReference type="InterPro" id="IPR036640">
    <property type="entry name" value="ABC1_TM_sf"/>
</dbReference>
<comment type="subcellular location">
    <subcellularLocation>
        <location evidence="1">Cell membrane</location>
        <topology evidence="1">Multi-pass membrane protein</topology>
    </subcellularLocation>
</comment>
<dbReference type="GO" id="GO:0015421">
    <property type="term" value="F:ABC-type oligopeptide transporter activity"/>
    <property type="evidence" value="ECO:0007669"/>
    <property type="project" value="TreeGrafter"/>
</dbReference>
<feature type="transmembrane region" description="Helical" evidence="13">
    <location>
        <begin position="188"/>
        <end position="206"/>
    </location>
</feature>
<dbReference type="GO" id="GO:0090374">
    <property type="term" value="P:oligopeptide export from mitochondrion"/>
    <property type="evidence" value="ECO:0007669"/>
    <property type="project" value="TreeGrafter"/>
</dbReference>
<dbReference type="PROSITE" id="PS00211">
    <property type="entry name" value="ABC_TRANSPORTER_1"/>
    <property type="match status" value="2"/>
</dbReference>
<name>A0AAI9X389_PENTH</name>
<dbReference type="FunFam" id="3.40.50.300:FF:001530">
    <property type="entry name" value="ABC multidrug transporter (Eurofung)"/>
    <property type="match status" value="1"/>
</dbReference>
<keyword evidence="10 13" id="KW-0472">Membrane</keyword>
<feature type="domain" description="ABC transporter" evidence="14">
    <location>
        <begin position="1035"/>
        <end position="1282"/>
    </location>
</feature>
<dbReference type="Pfam" id="PF00005">
    <property type="entry name" value="ABC_tran"/>
    <property type="match status" value="2"/>
</dbReference>
<feature type="transmembrane region" description="Helical" evidence="13">
    <location>
        <begin position="61"/>
        <end position="84"/>
    </location>
</feature>
<evidence type="ECO:0000256" key="11">
    <source>
        <dbReference type="ARBA" id="ARBA00023180"/>
    </source>
</evidence>
<dbReference type="PROSITE" id="PS50893">
    <property type="entry name" value="ABC_TRANSPORTER_2"/>
    <property type="match status" value="2"/>
</dbReference>
<feature type="domain" description="ABC transporter" evidence="14">
    <location>
        <begin position="391"/>
        <end position="636"/>
    </location>
</feature>
<keyword evidence="6" id="KW-0677">Repeat</keyword>
<dbReference type="InterPro" id="IPR003593">
    <property type="entry name" value="AAA+_ATPase"/>
</dbReference>
<dbReference type="SUPFAM" id="SSF52540">
    <property type="entry name" value="P-loop containing nucleoside triphosphate hydrolases"/>
    <property type="match status" value="2"/>
</dbReference>
<evidence type="ECO:0000256" key="7">
    <source>
        <dbReference type="ARBA" id="ARBA00022741"/>
    </source>
</evidence>
<reference evidence="16" key="1">
    <citation type="submission" date="2015-06" db="EMBL/GenBank/DDBJ databases">
        <authorList>
            <person name="Nguyen H."/>
        </authorList>
    </citation>
    <scope>NUCLEOTIDE SEQUENCE</scope>
    <source>
        <strain evidence="16">DAOM 180753</strain>
    </source>
</reference>
<evidence type="ECO:0000256" key="4">
    <source>
        <dbReference type="ARBA" id="ARBA00022475"/>
    </source>
</evidence>
<evidence type="ECO:0000256" key="6">
    <source>
        <dbReference type="ARBA" id="ARBA00022737"/>
    </source>
</evidence>
<reference evidence="16" key="2">
    <citation type="journal article" date="2016" name="Fungal Biol.">
        <title>Ochratoxin A production by Penicillium thymicola.</title>
        <authorList>
            <person name="Nguyen H.D.T."/>
            <person name="McMullin D.R."/>
            <person name="Ponomareva E."/>
            <person name="Riley R."/>
            <person name="Pomraning K.R."/>
            <person name="Baker S.E."/>
            <person name="Seifert K.A."/>
        </authorList>
    </citation>
    <scope>NUCLEOTIDE SEQUENCE</scope>
    <source>
        <strain evidence="16">DAOM 180753</strain>
    </source>
</reference>
<feature type="transmembrane region" description="Helical" evidence="13">
    <location>
        <begin position="974"/>
        <end position="995"/>
    </location>
</feature>
<evidence type="ECO:0000256" key="5">
    <source>
        <dbReference type="ARBA" id="ARBA00022692"/>
    </source>
</evidence>
<keyword evidence="4" id="KW-1003">Cell membrane</keyword>
<dbReference type="InterPro" id="IPR017871">
    <property type="entry name" value="ABC_transporter-like_CS"/>
</dbReference>
<dbReference type="CDD" id="cd03249">
    <property type="entry name" value="ABC_MTABC3_MDL1_MDL2"/>
    <property type="match status" value="1"/>
</dbReference>
<dbReference type="SMART" id="SM00382">
    <property type="entry name" value="AAA"/>
    <property type="match status" value="2"/>
</dbReference>
<dbReference type="EMBL" id="LACB01000587">
    <property type="protein sequence ID" value="KAJ9482265.1"/>
    <property type="molecule type" value="Genomic_DNA"/>
</dbReference>
<dbReference type="CDD" id="cd18578">
    <property type="entry name" value="ABC_6TM_Pgp_ABCB1_D2_like"/>
    <property type="match status" value="1"/>
</dbReference>
<dbReference type="FunFam" id="1.20.1560.10:FF:000057">
    <property type="entry name" value="ABC multidrug transporter SitT"/>
    <property type="match status" value="1"/>
</dbReference>
<dbReference type="GO" id="GO:0005524">
    <property type="term" value="F:ATP binding"/>
    <property type="evidence" value="ECO:0007669"/>
    <property type="project" value="UniProtKB-KW"/>
</dbReference>
<feature type="domain" description="ABC transmembrane type-1" evidence="15">
    <location>
        <begin position="66"/>
        <end position="356"/>
    </location>
</feature>
<evidence type="ECO:0000256" key="10">
    <source>
        <dbReference type="ARBA" id="ARBA00023136"/>
    </source>
</evidence>
<evidence type="ECO:0000256" key="8">
    <source>
        <dbReference type="ARBA" id="ARBA00022840"/>
    </source>
</evidence>
<evidence type="ECO:0000259" key="15">
    <source>
        <dbReference type="PROSITE" id="PS50929"/>
    </source>
</evidence>
<dbReference type="InterPro" id="IPR003439">
    <property type="entry name" value="ABC_transporter-like_ATP-bd"/>
</dbReference>
<feature type="transmembrane region" description="Helical" evidence="13">
    <location>
        <begin position="212"/>
        <end position="237"/>
    </location>
</feature>
<dbReference type="Gene3D" id="3.40.50.300">
    <property type="entry name" value="P-loop containing nucleotide triphosphate hydrolases"/>
    <property type="match status" value="2"/>
</dbReference>
<dbReference type="PANTHER" id="PTHR43394:SF1">
    <property type="entry name" value="ATP-BINDING CASSETTE SUB-FAMILY B MEMBER 10, MITOCHONDRIAL"/>
    <property type="match status" value="1"/>
</dbReference>
<protein>
    <recommendedName>
        <fullName evidence="12">ABC multidrug transporter MDR2</fullName>
    </recommendedName>
</protein>
<proteinExistence type="inferred from homology"/>
<evidence type="ECO:0000313" key="16">
    <source>
        <dbReference type="EMBL" id="KAJ9482265.1"/>
    </source>
</evidence>
<gene>
    <name evidence="16" type="ORF">VN97_g11172</name>
</gene>
<evidence type="ECO:0000256" key="1">
    <source>
        <dbReference type="ARBA" id="ARBA00004651"/>
    </source>
</evidence>
<keyword evidence="5 13" id="KW-0812">Transmembrane</keyword>
<evidence type="ECO:0000256" key="2">
    <source>
        <dbReference type="ARBA" id="ARBA00007577"/>
    </source>
</evidence>